<dbReference type="InterPro" id="IPR042099">
    <property type="entry name" value="ANL_N_sf"/>
</dbReference>
<keyword evidence="2" id="KW-0436">Ligase</keyword>
<evidence type="ECO:0000256" key="4">
    <source>
        <dbReference type="ARBA" id="ARBA00022840"/>
    </source>
</evidence>
<comment type="similarity">
    <text evidence="1">Belongs to the ATP-dependent AMP-binding enzyme family.</text>
</comment>
<comment type="catalytic activity">
    <reaction evidence="7">
        <text>tetracosanoate + ATP + CoA = tetracosanoyl-CoA + AMP + diphosphate</text>
        <dbReference type="Rhea" id="RHEA:33639"/>
        <dbReference type="ChEBI" id="CHEBI:30616"/>
        <dbReference type="ChEBI" id="CHEBI:31014"/>
        <dbReference type="ChEBI" id="CHEBI:33019"/>
        <dbReference type="ChEBI" id="CHEBI:57287"/>
        <dbReference type="ChEBI" id="CHEBI:65052"/>
        <dbReference type="ChEBI" id="CHEBI:456215"/>
    </reaction>
    <physiologicalReaction direction="left-to-right" evidence="7">
        <dbReference type="Rhea" id="RHEA:33640"/>
    </physiologicalReaction>
</comment>
<sequence length="472" mass="53467">IDDIYDELVITSPAMTYFVWSEEEYNNNTNQTLAKHSAISLAPELVKVSKSALDQYHRREWTQTLLYIYTSGTTGGKVKAAIQSDGRMIGSAVGLSLFMGIKNNDNIYISTPLYHTLAIMLGINFCLINGTTITIADKFSASQFWSDCVRQQCTIALYIGEMCRYLLSQTPKPEDTRHTIRTMVGIGLRKEYWKQFKTRFAINRVIEYYSASEANLFTINFTNKEGACGFIPWYYLGLVKLLYSASIIRVDPITLEPIRNSKGVCKSIRPGGAGVLVGIHRDNDVIREFKGYTNEEETKKKLIRDVRSRGDCGFFTGDMIRMDHYGYLYFVDRLGDTFRYKGENVSTTDVEAVIQSCLNLKDCMVFGVTVGQSEGKAGMAVINANPNEIDLQELAQQLSRRLPSYAIPLFIKLTADIEVTGTFKLIKYKLQNMGFTPQSNDDFIAVYDKNINSYKRMTNEIYESILTGEMQI</sequence>
<dbReference type="GO" id="GO:0004467">
    <property type="term" value="F:long-chain fatty acid-CoA ligase activity"/>
    <property type="evidence" value="ECO:0007669"/>
    <property type="project" value="TreeGrafter"/>
</dbReference>
<evidence type="ECO:0000256" key="7">
    <source>
        <dbReference type="ARBA" id="ARBA00048666"/>
    </source>
</evidence>
<dbReference type="InterPro" id="IPR045851">
    <property type="entry name" value="AMP-bd_C_sf"/>
</dbReference>
<dbReference type="InterPro" id="IPR025110">
    <property type="entry name" value="AMP-bd_C"/>
</dbReference>
<feature type="non-terminal residue" evidence="10">
    <location>
        <position position="472"/>
    </location>
</feature>
<evidence type="ECO:0000256" key="1">
    <source>
        <dbReference type="ARBA" id="ARBA00006432"/>
    </source>
</evidence>
<evidence type="ECO:0000259" key="8">
    <source>
        <dbReference type="Pfam" id="PF00501"/>
    </source>
</evidence>
<dbReference type="Gene3D" id="3.30.300.30">
    <property type="match status" value="1"/>
</dbReference>
<dbReference type="FunFam" id="3.30.300.30:FF:000020">
    <property type="entry name" value="Long-chain fatty acid transporter"/>
    <property type="match status" value="1"/>
</dbReference>
<keyword evidence="3" id="KW-0547">Nucleotide-binding</keyword>
<evidence type="ECO:0000256" key="2">
    <source>
        <dbReference type="ARBA" id="ARBA00022598"/>
    </source>
</evidence>
<dbReference type="GO" id="GO:0005324">
    <property type="term" value="F:long-chain fatty acid transmembrane transporter activity"/>
    <property type="evidence" value="ECO:0007669"/>
    <property type="project" value="TreeGrafter"/>
</dbReference>
<evidence type="ECO:0000256" key="6">
    <source>
        <dbReference type="ARBA" id="ARBA00041297"/>
    </source>
</evidence>
<organism evidence="10">
    <name type="scientific">Medioppia subpectinata</name>
    <dbReference type="NCBI Taxonomy" id="1979941"/>
    <lineage>
        <taxon>Eukaryota</taxon>
        <taxon>Metazoa</taxon>
        <taxon>Ecdysozoa</taxon>
        <taxon>Arthropoda</taxon>
        <taxon>Chelicerata</taxon>
        <taxon>Arachnida</taxon>
        <taxon>Acari</taxon>
        <taxon>Acariformes</taxon>
        <taxon>Sarcoptiformes</taxon>
        <taxon>Oribatida</taxon>
        <taxon>Brachypylina</taxon>
        <taxon>Oppioidea</taxon>
        <taxon>Oppiidae</taxon>
        <taxon>Medioppia</taxon>
    </lineage>
</organism>
<dbReference type="OrthoDB" id="10253869at2759"/>
<dbReference type="PANTHER" id="PTHR43107:SF15">
    <property type="entry name" value="FATTY ACID TRANSPORT PROTEIN 3, ISOFORM A"/>
    <property type="match status" value="1"/>
</dbReference>
<keyword evidence="11" id="KW-1185">Reference proteome</keyword>
<dbReference type="AlphaFoldDB" id="A0A7R9L495"/>
<evidence type="ECO:0000256" key="5">
    <source>
        <dbReference type="ARBA" id="ARBA00036527"/>
    </source>
</evidence>
<dbReference type="GO" id="GO:0044539">
    <property type="term" value="P:long-chain fatty acid import into cell"/>
    <property type="evidence" value="ECO:0007669"/>
    <property type="project" value="TreeGrafter"/>
</dbReference>
<feature type="domain" description="AMP-binding enzyme C-terminal" evidence="9">
    <location>
        <begin position="350"/>
        <end position="424"/>
    </location>
</feature>
<dbReference type="GO" id="GO:0005886">
    <property type="term" value="C:plasma membrane"/>
    <property type="evidence" value="ECO:0007669"/>
    <property type="project" value="TreeGrafter"/>
</dbReference>
<comment type="catalytic activity">
    <reaction evidence="5">
        <text>a very long-chain fatty acid + ATP + CoA = a very long-chain fatty acyl-CoA + AMP + diphosphate</text>
        <dbReference type="Rhea" id="RHEA:54536"/>
        <dbReference type="ChEBI" id="CHEBI:30616"/>
        <dbReference type="ChEBI" id="CHEBI:33019"/>
        <dbReference type="ChEBI" id="CHEBI:57287"/>
        <dbReference type="ChEBI" id="CHEBI:58950"/>
        <dbReference type="ChEBI" id="CHEBI:138261"/>
        <dbReference type="ChEBI" id="CHEBI:456215"/>
    </reaction>
    <physiologicalReaction direction="left-to-right" evidence="5">
        <dbReference type="Rhea" id="RHEA:54537"/>
    </physiologicalReaction>
</comment>
<dbReference type="EMBL" id="OC867622">
    <property type="protein sequence ID" value="CAD7633607.1"/>
    <property type="molecule type" value="Genomic_DNA"/>
</dbReference>
<name>A0A7R9L495_9ACAR</name>
<feature type="domain" description="AMP-dependent synthetase/ligase" evidence="8">
    <location>
        <begin position="56"/>
        <end position="222"/>
    </location>
</feature>
<evidence type="ECO:0000259" key="9">
    <source>
        <dbReference type="Pfam" id="PF13193"/>
    </source>
</evidence>
<accession>A0A7R9L495</accession>
<gene>
    <name evidence="10" type="ORF">OSB1V03_LOCUS14004</name>
</gene>
<dbReference type="Proteomes" id="UP000759131">
    <property type="component" value="Unassembled WGS sequence"/>
</dbReference>
<dbReference type="GO" id="GO:0005524">
    <property type="term" value="F:ATP binding"/>
    <property type="evidence" value="ECO:0007669"/>
    <property type="project" value="UniProtKB-KW"/>
</dbReference>
<evidence type="ECO:0000256" key="3">
    <source>
        <dbReference type="ARBA" id="ARBA00022741"/>
    </source>
</evidence>
<evidence type="ECO:0000313" key="11">
    <source>
        <dbReference type="Proteomes" id="UP000759131"/>
    </source>
</evidence>
<protein>
    <recommendedName>
        <fullName evidence="6">Long-chain-fatty-acid--CoA ligase</fullName>
    </recommendedName>
</protein>
<dbReference type="PANTHER" id="PTHR43107">
    <property type="entry name" value="LONG-CHAIN FATTY ACID TRANSPORT PROTEIN"/>
    <property type="match status" value="1"/>
</dbReference>
<dbReference type="SUPFAM" id="SSF56801">
    <property type="entry name" value="Acetyl-CoA synthetase-like"/>
    <property type="match status" value="1"/>
</dbReference>
<dbReference type="GO" id="GO:0005789">
    <property type="term" value="C:endoplasmic reticulum membrane"/>
    <property type="evidence" value="ECO:0007669"/>
    <property type="project" value="TreeGrafter"/>
</dbReference>
<evidence type="ECO:0000313" key="10">
    <source>
        <dbReference type="EMBL" id="CAD7633607.1"/>
    </source>
</evidence>
<dbReference type="EMBL" id="CAJPIZ010013047">
    <property type="protein sequence ID" value="CAG2114037.1"/>
    <property type="molecule type" value="Genomic_DNA"/>
</dbReference>
<dbReference type="Pfam" id="PF13193">
    <property type="entry name" value="AMP-binding_C"/>
    <property type="match status" value="1"/>
</dbReference>
<keyword evidence="4" id="KW-0067">ATP-binding</keyword>
<proteinExistence type="inferred from homology"/>
<reference evidence="10" key="1">
    <citation type="submission" date="2020-11" db="EMBL/GenBank/DDBJ databases">
        <authorList>
            <person name="Tran Van P."/>
        </authorList>
    </citation>
    <scope>NUCLEOTIDE SEQUENCE</scope>
</reference>
<dbReference type="Pfam" id="PF00501">
    <property type="entry name" value="AMP-binding"/>
    <property type="match status" value="1"/>
</dbReference>
<dbReference type="Gene3D" id="3.40.50.12780">
    <property type="entry name" value="N-terminal domain of ligase-like"/>
    <property type="match status" value="1"/>
</dbReference>
<dbReference type="InterPro" id="IPR000873">
    <property type="entry name" value="AMP-dep_synth/lig_dom"/>
</dbReference>